<keyword evidence="2" id="KW-1185">Reference proteome</keyword>
<sequence length="156" mass="17563">MTTTLPPQSPGVSPYFVARFFANANLAIGDEWYDWTSLDLLPGCGVFKFPAAERLVFTRAPVAEEFEVIELPLQQALETMLPECRFHLNPYRWHRVKQQLSEGSIEHPEMGFSCGAASLTDGRHRVVAMMKFMGMDRAPFVVSPEVAGAVRRHFFG</sequence>
<dbReference type="Proteomes" id="UP000242418">
    <property type="component" value="Unassembled WGS sequence"/>
</dbReference>
<proteinExistence type="predicted"/>
<evidence type="ECO:0000313" key="2">
    <source>
        <dbReference type="Proteomes" id="UP000242418"/>
    </source>
</evidence>
<gene>
    <name evidence="1" type="ORF">SAMN05216370_0028</name>
</gene>
<dbReference type="RefSeq" id="WP_090256220.1">
    <property type="nucleotide sequence ID" value="NZ_FMTL01000010.1"/>
</dbReference>
<protein>
    <submittedName>
        <fullName evidence="1">Uncharacterized protein</fullName>
    </submittedName>
</protein>
<comment type="caution">
    <text evidence="1">The sequence shown here is derived from an EMBL/GenBank/DDBJ whole genome shotgun (WGS) entry which is preliminary data.</text>
</comment>
<accession>A0AB37ZDA2</accession>
<dbReference type="EMBL" id="FMTL01000010">
    <property type="protein sequence ID" value="SCW89328.1"/>
    <property type="molecule type" value="Genomic_DNA"/>
</dbReference>
<reference evidence="1 2" key="1">
    <citation type="submission" date="2016-10" db="EMBL/GenBank/DDBJ databases">
        <authorList>
            <person name="Varghese N."/>
            <person name="Submissions S."/>
        </authorList>
    </citation>
    <scope>NUCLEOTIDE SEQUENCE [LARGE SCALE GENOMIC DNA]</scope>
    <source>
        <strain evidence="1 2">DSM 17833</strain>
    </source>
</reference>
<name>A0AB37ZDA2_9PSED</name>
<evidence type="ECO:0000313" key="1">
    <source>
        <dbReference type="EMBL" id="SCW89328.1"/>
    </source>
</evidence>
<organism evidence="1 2">
    <name type="scientific">Pseudomonas peli</name>
    <dbReference type="NCBI Taxonomy" id="592361"/>
    <lineage>
        <taxon>Bacteria</taxon>
        <taxon>Pseudomonadati</taxon>
        <taxon>Pseudomonadota</taxon>
        <taxon>Gammaproteobacteria</taxon>
        <taxon>Pseudomonadales</taxon>
        <taxon>Pseudomonadaceae</taxon>
        <taxon>Pseudomonas</taxon>
    </lineage>
</organism>
<dbReference type="AlphaFoldDB" id="A0AB37ZDA2"/>